<name>A0A0M3HPN9_ASCLU</name>
<sequence length="63" mass="7477">MTYLKDEKDVHDLRLRLERIALAKLFRRERLSEMEKLAIAAVRQRHKLKCASLNNPVETSDKK</sequence>
<dbReference type="WBParaSite" id="ALUE_0000390701-mRNA-1">
    <property type="protein sequence ID" value="ALUE_0000390701-mRNA-1"/>
    <property type="gene ID" value="ALUE_0000390701"/>
</dbReference>
<protein>
    <submittedName>
        <fullName evidence="2">Smoothelin domain-containing protein</fullName>
    </submittedName>
</protein>
<organism evidence="1 2">
    <name type="scientific">Ascaris lumbricoides</name>
    <name type="common">Giant roundworm</name>
    <dbReference type="NCBI Taxonomy" id="6252"/>
    <lineage>
        <taxon>Eukaryota</taxon>
        <taxon>Metazoa</taxon>
        <taxon>Ecdysozoa</taxon>
        <taxon>Nematoda</taxon>
        <taxon>Chromadorea</taxon>
        <taxon>Rhabditida</taxon>
        <taxon>Spirurina</taxon>
        <taxon>Ascaridomorpha</taxon>
        <taxon>Ascaridoidea</taxon>
        <taxon>Ascarididae</taxon>
        <taxon>Ascaris</taxon>
    </lineage>
</organism>
<dbReference type="Proteomes" id="UP000036681">
    <property type="component" value="Unplaced"/>
</dbReference>
<keyword evidence="1" id="KW-1185">Reference proteome</keyword>
<accession>A0A0M3HPN9</accession>
<evidence type="ECO:0000313" key="1">
    <source>
        <dbReference type="Proteomes" id="UP000036681"/>
    </source>
</evidence>
<reference evidence="2" key="1">
    <citation type="submission" date="2017-02" db="UniProtKB">
        <authorList>
            <consortium name="WormBaseParasite"/>
        </authorList>
    </citation>
    <scope>IDENTIFICATION</scope>
</reference>
<dbReference type="AlphaFoldDB" id="A0A0M3HPN9"/>
<proteinExistence type="predicted"/>
<evidence type="ECO:0000313" key="2">
    <source>
        <dbReference type="WBParaSite" id="ALUE_0000390701-mRNA-1"/>
    </source>
</evidence>